<proteinExistence type="predicted"/>
<dbReference type="EMBL" id="RBSH01000049">
    <property type="protein sequence ID" value="RMS05249.1"/>
    <property type="molecule type" value="Genomic_DNA"/>
</dbReference>
<evidence type="ECO:0000313" key="1">
    <source>
        <dbReference type="EMBL" id="RMS05249.1"/>
    </source>
</evidence>
<comment type="caution">
    <text evidence="1">The sequence shown here is derived from an EMBL/GenBank/DDBJ whole genome shotgun (WGS) entry which is preliminary data.</text>
</comment>
<reference evidence="1 2" key="1">
    <citation type="submission" date="2018-08" db="EMBL/GenBank/DDBJ databases">
        <title>Recombination of ecologically and evolutionarily significant loci maintains genetic cohesion in the Pseudomonas syringae species complex.</title>
        <authorList>
            <person name="Dillon M."/>
            <person name="Thakur S."/>
            <person name="Almeida R.N.D."/>
            <person name="Weir B.S."/>
            <person name="Guttman D.S."/>
        </authorList>
    </citation>
    <scope>NUCLEOTIDE SEQUENCE [LARGE SCALE GENOMIC DNA]</scope>
    <source>
        <strain evidence="1 2">ICMP 5019</strain>
    </source>
</reference>
<dbReference type="AlphaFoldDB" id="A0AB37QU53"/>
<protein>
    <submittedName>
        <fullName evidence="1">Uncharacterized protein</fullName>
    </submittedName>
</protein>
<dbReference type="Proteomes" id="UP000272613">
    <property type="component" value="Unassembled WGS sequence"/>
</dbReference>
<name>A0AB37QU53_9PSED</name>
<accession>A0AB37QU53</accession>
<gene>
    <name evidence="1" type="ORF">ALP74_02838</name>
</gene>
<organism evidence="1 2">
    <name type="scientific">Pseudomonas coronafaciens pv. garcae</name>
    <dbReference type="NCBI Taxonomy" id="251653"/>
    <lineage>
        <taxon>Bacteria</taxon>
        <taxon>Pseudomonadati</taxon>
        <taxon>Pseudomonadota</taxon>
        <taxon>Gammaproteobacteria</taxon>
        <taxon>Pseudomonadales</taxon>
        <taxon>Pseudomonadaceae</taxon>
        <taxon>Pseudomonas</taxon>
        <taxon>Pseudomonas coronafaciens</taxon>
    </lineage>
</organism>
<evidence type="ECO:0000313" key="2">
    <source>
        <dbReference type="Proteomes" id="UP000272613"/>
    </source>
</evidence>
<sequence length="83" mass="9318">MATTTLIQIEQDDPKVIAAAQQRHAELELKMDEHGTELMHSAVMWELGYLFALRTCEVLSTTVYDELAAKVESSVEARPRVTV</sequence>
<dbReference type="RefSeq" id="WP_122325870.1">
    <property type="nucleotide sequence ID" value="NZ_RBSH01000049.1"/>
</dbReference>